<reference evidence="2" key="1">
    <citation type="submission" date="2023-10" db="EMBL/GenBank/DDBJ databases">
        <authorList>
            <person name="Chen Y."/>
            <person name="Shah S."/>
            <person name="Dougan E. K."/>
            <person name="Thang M."/>
            <person name="Chan C."/>
        </authorList>
    </citation>
    <scope>NUCLEOTIDE SEQUENCE [LARGE SCALE GENOMIC DNA]</scope>
</reference>
<evidence type="ECO:0000313" key="3">
    <source>
        <dbReference type="Proteomes" id="UP001189429"/>
    </source>
</evidence>
<keyword evidence="3" id="KW-1185">Reference proteome</keyword>
<comment type="caution">
    <text evidence="2">The sequence shown here is derived from an EMBL/GenBank/DDBJ whole genome shotgun (WGS) entry which is preliminary data.</text>
</comment>
<organism evidence="2 3">
    <name type="scientific">Prorocentrum cordatum</name>
    <dbReference type="NCBI Taxonomy" id="2364126"/>
    <lineage>
        <taxon>Eukaryota</taxon>
        <taxon>Sar</taxon>
        <taxon>Alveolata</taxon>
        <taxon>Dinophyceae</taxon>
        <taxon>Prorocentrales</taxon>
        <taxon>Prorocentraceae</taxon>
        <taxon>Prorocentrum</taxon>
    </lineage>
</organism>
<accession>A0ABN9VKI7</accession>
<proteinExistence type="predicted"/>
<feature type="compositionally biased region" description="Low complexity" evidence="1">
    <location>
        <begin position="89"/>
        <end position="114"/>
    </location>
</feature>
<evidence type="ECO:0000313" key="2">
    <source>
        <dbReference type="EMBL" id="CAK0873800.1"/>
    </source>
</evidence>
<gene>
    <name evidence="2" type="ORF">PCOR1329_LOCUS58902</name>
</gene>
<dbReference type="Proteomes" id="UP001189429">
    <property type="component" value="Unassembled WGS sequence"/>
</dbReference>
<evidence type="ECO:0000256" key="1">
    <source>
        <dbReference type="SAM" id="MobiDB-lite"/>
    </source>
</evidence>
<feature type="region of interest" description="Disordered" evidence="1">
    <location>
        <begin position="49"/>
        <end position="126"/>
    </location>
</feature>
<feature type="compositionally biased region" description="Basic residues" evidence="1">
    <location>
        <begin position="116"/>
        <end position="126"/>
    </location>
</feature>
<dbReference type="EMBL" id="CAUYUJ010017323">
    <property type="protein sequence ID" value="CAK0873800.1"/>
    <property type="molecule type" value="Genomic_DNA"/>
</dbReference>
<sequence>MATKGAKSAGAPTGTPSRGLVLVGLHRYVQHSSAGVRVHVFVAQGRYTHSPGSLAEDSIGATEYTSGAPLHHSPLSSPPRGAPLRQAEPAALRQKPARAPAPLQLAPRRAPTRAVFHPRPRRSGSN</sequence>
<name>A0ABN9VKI7_9DINO</name>
<protein>
    <submittedName>
        <fullName evidence="2">Uncharacterized protein</fullName>
    </submittedName>
</protein>